<dbReference type="Proteomes" id="UP000178583">
    <property type="component" value="Unassembled WGS sequence"/>
</dbReference>
<evidence type="ECO:0008006" key="4">
    <source>
        <dbReference type="Google" id="ProtNLM"/>
    </source>
</evidence>
<dbReference type="STRING" id="1797472.A2215_02405"/>
<keyword evidence="1" id="KW-0812">Transmembrane</keyword>
<dbReference type="AlphaFoldDB" id="A0A1F5ECM6"/>
<evidence type="ECO:0000256" key="1">
    <source>
        <dbReference type="SAM" id="Phobius"/>
    </source>
</evidence>
<evidence type="ECO:0000313" key="2">
    <source>
        <dbReference type="EMBL" id="OGD65158.1"/>
    </source>
</evidence>
<organism evidence="2 3">
    <name type="scientific">Candidatus Berkelbacteria bacterium RIFOXYA2_FULL_43_10</name>
    <dbReference type="NCBI Taxonomy" id="1797472"/>
    <lineage>
        <taxon>Bacteria</taxon>
        <taxon>Candidatus Berkelbacteria</taxon>
    </lineage>
</organism>
<keyword evidence="1" id="KW-1133">Transmembrane helix</keyword>
<proteinExistence type="predicted"/>
<sequence length="329" mass="37293">MVVMLHYFIDRSKIIFAILLVVFLLTPFSLLPKSVSASSIEQLKEVEDTDNFDIGPTLYRVEANPGESFSRTLQITNRSGEKDSFNLTVGNFKGGYSGVDFLENEDIAYGAKDWIDLELINFSLEHGQRIFIAVTVKVPKDAVPGDNYAAVFLTRELKSTDTKKGQNIAVVSRAASLFVINVPGEARTEGSLESFSSKRKVYYETPFKFDIVFKNEGNIWLKPYGTIEIKSFTGKNVKSITVEPFKVYRESTTLISYDEPGSNLLPGRYTATLTLSRGYENLSDTSTITFWYLPWKVIAKYLLIIIFALILIRLIEKKFYISFGVKRRH</sequence>
<gene>
    <name evidence="2" type="ORF">A2215_02405</name>
</gene>
<reference evidence="2 3" key="1">
    <citation type="journal article" date="2016" name="Nat. Commun.">
        <title>Thousands of microbial genomes shed light on interconnected biogeochemical processes in an aquifer system.</title>
        <authorList>
            <person name="Anantharaman K."/>
            <person name="Brown C.T."/>
            <person name="Hug L.A."/>
            <person name="Sharon I."/>
            <person name="Castelle C.J."/>
            <person name="Probst A.J."/>
            <person name="Thomas B.C."/>
            <person name="Singh A."/>
            <person name="Wilkins M.J."/>
            <person name="Karaoz U."/>
            <person name="Brodie E.L."/>
            <person name="Williams K.H."/>
            <person name="Hubbard S.S."/>
            <person name="Banfield J.F."/>
        </authorList>
    </citation>
    <scope>NUCLEOTIDE SEQUENCE [LARGE SCALE GENOMIC DNA]</scope>
</reference>
<feature type="transmembrane region" description="Helical" evidence="1">
    <location>
        <begin position="290"/>
        <end position="312"/>
    </location>
</feature>
<accession>A0A1F5ECM6</accession>
<dbReference type="EMBL" id="MEZY01000015">
    <property type="protein sequence ID" value="OGD65158.1"/>
    <property type="molecule type" value="Genomic_DNA"/>
</dbReference>
<name>A0A1F5ECM6_9BACT</name>
<keyword evidence="1" id="KW-0472">Membrane</keyword>
<comment type="caution">
    <text evidence="2">The sequence shown here is derived from an EMBL/GenBank/DDBJ whole genome shotgun (WGS) entry which is preliminary data.</text>
</comment>
<evidence type="ECO:0000313" key="3">
    <source>
        <dbReference type="Proteomes" id="UP000178583"/>
    </source>
</evidence>
<protein>
    <recommendedName>
        <fullName evidence="4">DUF3324 domain-containing protein</fullName>
    </recommendedName>
</protein>